<comment type="caution">
    <text evidence="2">The sequence shown here is derived from an EMBL/GenBank/DDBJ whole genome shotgun (WGS) entry which is preliminary data.</text>
</comment>
<evidence type="ECO:0000313" key="2">
    <source>
        <dbReference type="EMBL" id="HIH09249.1"/>
    </source>
</evidence>
<proteinExistence type="predicted"/>
<protein>
    <submittedName>
        <fullName evidence="2">Uncharacterized protein</fullName>
    </submittedName>
</protein>
<dbReference type="EMBL" id="DUGC01000022">
    <property type="protein sequence ID" value="HIH09249.1"/>
    <property type="molecule type" value="Genomic_DNA"/>
</dbReference>
<feature type="non-terminal residue" evidence="2">
    <location>
        <position position="1"/>
    </location>
</feature>
<feature type="region of interest" description="Disordered" evidence="1">
    <location>
        <begin position="27"/>
        <end position="49"/>
    </location>
</feature>
<dbReference type="AlphaFoldDB" id="A0A7J4IYB2"/>
<accession>A0A7J4IYB2</accession>
<evidence type="ECO:0000313" key="3">
    <source>
        <dbReference type="Proteomes" id="UP000565078"/>
    </source>
</evidence>
<gene>
    <name evidence="2" type="ORF">HA254_01110</name>
</gene>
<name>A0A7J4IYB2_9ARCH</name>
<organism evidence="2 3">
    <name type="scientific">Candidatus Iainarchaeum sp</name>
    <dbReference type="NCBI Taxonomy" id="3101447"/>
    <lineage>
        <taxon>Archaea</taxon>
        <taxon>Candidatus Iainarchaeota</taxon>
        <taxon>Candidatus Iainarchaeia</taxon>
        <taxon>Candidatus Iainarchaeales</taxon>
        <taxon>Candidatus Iainarchaeaceae</taxon>
        <taxon>Candidatus Iainarchaeum</taxon>
    </lineage>
</organism>
<reference evidence="3" key="1">
    <citation type="journal article" date="2020" name="bioRxiv">
        <title>A rank-normalized archaeal taxonomy based on genome phylogeny resolves widespread incomplete and uneven classifications.</title>
        <authorList>
            <person name="Rinke C."/>
            <person name="Chuvochina M."/>
            <person name="Mussig A.J."/>
            <person name="Chaumeil P.-A."/>
            <person name="Waite D.W."/>
            <person name="Whitman W.B."/>
            <person name="Parks D.H."/>
            <person name="Hugenholtz P."/>
        </authorList>
    </citation>
    <scope>NUCLEOTIDE SEQUENCE [LARGE SCALE GENOMIC DNA]</scope>
</reference>
<dbReference type="Proteomes" id="UP000565078">
    <property type="component" value="Unassembled WGS sequence"/>
</dbReference>
<evidence type="ECO:0000256" key="1">
    <source>
        <dbReference type="SAM" id="MobiDB-lite"/>
    </source>
</evidence>
<sequence length="385" mass="41587">PLPQERPAAPRQAAAAAINAPVKSVLPLTQDAPKNGLPVAPKEKGTKSMQEKKPLLQAIMQALRHPAPQMPELAQKRSGQSFVPLGIFFKKHSTVPQARKFEFRENAGQGAKPKQEMPLTAPPMPEKTRAPPVPAIPATHPVPGAMVNLQLSKEKGIPAGKVTLQQPAQAKGIKEMPAAVPKGPPAQASAIEPLSQLAAQIMQQAKAPRQEAAKGQAAKPLTVNAAQARPVTLPKRAVLSNARWGFSPISPRGQKTMRFNPTGIKQQGPGMIGWAFTRPQVPGIGSGAQELSKPLEDDFAFSQQKDRKSVDDIIRKIGRMAAARRSDNIISESEMREASEESKEFIRQSLIEKLRSIDEKKQKPNDAGNALPKSAKLLKELLRGE</sequence>